<reference evidence="2" key="1">
    <citation type="submission" date="2013-05" db="EMBL/GenBank/DDBJ databases">
        <authorList>
            <person name="Yim A.K.Y."/>
            <person name="Chan T.F."/>
            <person name="Ji K.M."/>
            <person name="Liu X.Y."/>
            <person name="Zhou J.W."/>
            <person name="Li R.Q."/>
            <person name="Yang K.Y."/>
            <person name="Li J."/>
            <person name="Li M."/>
            <person name="Law P.T.W."/>
            <person name="Wu Y.L."/>
            <person name="Cai Z.L."/>
            <person name="Qin H."/>
            <person name="Bao Y."/>
            <person name="Leung R.K.K."/>
            <person name="Ng P.K.S."/>
            <person name="Zou J."/>
            <person name="Zhong X.J."/>
            <person name="Ran P.X."/>
            <person name="Zhong N.S."/>
            <person name="Liu Z.G."/>
            <person name="Tsui S.K.W."/>
        </authorList>
    </citation>
    <scope>NUCLEOTIDE SEQUENCE</scope>
    <source>
        <strain evidence="2">Derf</strain>
        <tissue evidence="2">Whole organism</tissue>
    </source>
</reference>
<comment type="caution">
    <text evidence="2">The sequence shown here is derived from an EMBL/GenBank/DDBJ whole genome shotgun (WGS) entry which is preliminary data.</text>
</comment>
<protein>
    <submittedName>
        <fullName evidence="2">Uncharacterized protein</fullName>
    </submittedName>
</protein>
<accession>A0A922HRG0</accession>
<proteinExistence type="predicted"/>
<name>A0A922HRG0_DERFA</name>
<evidence type="ECO:0000256" key="1">
    <source>
        <dbReference type="SAM" id="SignalP"/>
    </source>
</evidence>
<sequence>MFKIISIGLMALSLAMIQARSYRSFGTTNKIPFTNGYQRSAAAAALASPIRSGSRIGYSIVGLGQSNYIRPSSAAYRPSSLYSNEPGAALAIRTTHRMVYYDVPNERNYQQQQSSSPIYVDSQPIPITLMMRTYSSPINIQHSHYQGQGGLEETASEDQELRFIHTITKPVVQEVREIISPIRMIYREIQPIDERVETMIARRKNSDDNTIELISLDKGSSLDLSSLFPKYPDNDNKKKQRRASLNF</sequence>
<keyword evidence="3" id="KW-1185">Reference proteome</keyword>
<evidence type="ECO:0000313" key="2">
    <source>
        <dbReference type="EMBL" id="KAH9505980.1"/>
    </source>
</evidence>
<dbReference type="Proteomes" id="UP000790347">
    <property type="component" value="Unassembled WGS sequence"/>
</dbReference>
<feature type="chain" id="PRO_5037646906" evidence="1">
    <location>
        <begin position="20"/>
        <end position="247"/>
    </location>
</feature>
<organism evidence="2 3">
    <name type="scientific">Dermatophagoides farinae</name>
    <name type="common">American house dust mite</name>
    <dbReference type="NCBI Taxonomy" id="6954"/>
    <lineage>
        <taxon>Eukaryota</taxon>
        <taxon>Metazoa</taxon>
        <taxon>Ecdysozoa</taxon>
        <taxon>Arthropoda</taxon>
        <taxon>Chelicerata</taxon>
        <taxon>Arachnida</taxon>
        <taxon>Acari</taxon>
        <taxon>Acariformes</taxon>
        <taxon>Sarcoptiformes</taxon>
        <taxon>Astigmata</taxon>
        <taxon>Psoroptidia</taxon>
        <taxon>Analgoidea</taxon>
        <taxon>Pyroglyphidae</taxon>
        <taxon>Dermatophagoidinae</taxon>
        <taxon>Dermatophagoides</taxon>
    </lineage>
</organism>
<feature type="signal peptide" evidence="1">
    <location>
        <begin position="1"/>
        <end position="19"/>
    </location>
</feature>
<evidence type="ECO:0000313" key="3">
    <source>
        <dbReference type="Proteomes" id="UP000790347"/>
    </source>
</evidence>
<keyword evidence="1" id="KW-0732">Signal</keyword>
<reference evidence="2" key="2">
    <citation type="journal article" date="2022" name="Res Sq">
        <title>Comparative Genomics Reveals Insights into the Divergent Evolution of Astigmatic Mites and Household Pest Adaptations.</title>
        <authorList>
            <person name="Xiong Q."/>
            <person name="Wan A.T.-Y."/>
            <person name="Liu X.-Y."/>
            <person name="Fung C.S.-H."/>
            <person name="Xiao X."/>
            <person name="Malainual N."/>
            <person name="Hou J."/>
            <person name="Wang L."/>
            <person name="Wang M."/>
            <person name="Yang K."/>
            <person name="Cui Y."/>
            <person name="Leung E."/>
            <person name="Nong W."/>
            <person name="Shin S.-K."/>
            <person name="Au S."/>
            <person name="Jeong K.Y."/>
            <person name="Chew F.T."/>
            <person name="Hui J."/>
            <person name="Leung T.F."/>
            <person name="Tungtrongchitr A."/>
            <person name="Zhong N."/>
            <person name="Liu Z."/>
            <person name="Tsui S."/>
        </authorList>
    </citation>
    <scope>NUCLEOTIDE SEQUENCE</scope>
    <source>
        <strain evidence="2">Derf</strain>
        <tissue evidence="2">Whole organism</tissue>
    </source>
</reference>
<gene>
    <name evidence="2" type="ORF">DERF_010742</name>
</gene>
<dbReference type="EMBL" id="ASGP02000005">
    <property type="protein sequence ID" value="KAH9505980.1"/>
    <property type="molecule type" value="Genomic_DNA"/>
</dbReference>
<dbReference type="AlphaFoldDB" id="A0A922HRG0"/>